<name>A0A927W8G3_9CLOT</name>
<keyword evidence="3" id="KW-1003">Cell membrane</keyword>
<dbReference type="GO" id="GO:0005886">
    <property type="term" value="C:plasma membrane"/>
    <property type="evidence" value="ECO:0007669"/>
    <property type="project" value="UniProtKB-SubCell"/>
</dbReference>
<feature type="transmembrane region" description="Helical" evidence="7">
    <location>
        <begin position="174"/>
        <end position="194"/>
    </location>
</feature>
<sequence>MEENIISLNDIFEILKRKWKIILVFALTSTLVASIALFLLITPQYESTTKVFIGKEESQQEGYNILDIQMYQKLLKTYAEIIKTEDLVKKAIDKTGLEIKPKDAVENLTVLSLADTQIIEIKYKSSSPEGAVKLVSAIKDEFVKLSTELVPNGNVQVIEEPRFPLRAVSPNKSMGLIIAMILGVFIGIGVIFLIEFMDNTYKNKDRLEEELNIPVLGIIPKIDL</sequence>
<dbReference type="PANTHER" id="PTHR32309:SF13">
    <property type="entry name" value="FERRIC ENTEROBACTIN TRANSPORT PROTEIN FEPE"/>
    <property type="match status" value="1"/>
</dbReference>
<dbReference type="Proteomes" id="UP000768462">
    <property type="component" value="Unassembled WGS sequence"/>
</dbReference>
<organism evidence="10 11">
    <name type="scientific">Clostridium sulfidigenes</name>
    <dbReference type="NCBI Taxonomy" id="318464"/>
    <lineage>
        <taxon>Bacteria</taxon>
        <taxon>Bacillati</taxon>
        <taxon>Bacillota</taxon>
        <taxon>Clostridia</taxon>
        <taxon>Eubacteriales</taxon>
        <taxon>Clostridiaceae</taxon>
        <taxon>Clostridium</taxon>
    </lineage>
</organism>
<evidence type="ECO:0000313" key="11">
    <source>
        <dbReference type="Proteomes" id="UP000768462"/>
    </source>
</evidence>
<dbReference type="InterPro" id="IPR003856">
    <property type="entry name" value="LPS_length_determ_N"/>
</dbReference>
<keyword evidence="4 7" id="KW-0812">Transmembrane</keyword>
<feature type="domain" description="Tyrosine-protein kinase G-rich" evidence="9">
    <location>
        <begin position="152"/>
        <end position="193"/>
    </location>
</feature>
<dbReference type="AlphaFoldDB" id="A0A927W8G3"/>
<comment type="caution">
    <text evidence="10">The sequence shown here is derived from an EMBL/GenBank/DDBJ whole genome shotgun (WGS) entry which is preliminary data.</text>
</comment>
<evidence type="ECO:0000259" key="9">
    <source>
        <dbReference type="Pfam" id="PF13807"/>
    </source>
</evidence>
<dbReference type="EMBL" id="SVCM01000007">
    <property type="protein sequence ID" value="MBE6058630.1"/>
    <property type="molecule type" value="Genomic_DNA"/>
</dbReference>
<dbReference type="InterPro" id="IPR032807">
    <property type="entry name" value="GNVR"/>
</dbReference>
<keyword evidence="5 7" id="KW-1133">Transmembrane helix</keyword>
<evidence type="ECO:0000256" key="1">
    <source>
        <dbReference type="ARBA" id="ARBA00004651"/>
    </source>
</evidence>
<evidence type="ECO:0000259" key="8">
    <source>
        <dbReference type="Pfam" id="PF02706"/>
    </source>
</evidence>
<dbReference type="Pfam" id="PF13807">
    <property type="entry name" value="GNVR"/>
    <property type="match status" value="1"/>
</dbReference>
<gene>
    <name evidence="10" type="ORF">E7215_00425</name>
</gene>
<proteinExistence type="inferred from homology"/>
<evidence type="ECO:0000256" key="3">
    <source>
        <dbReference type="ARBA" id="ARBA00022475"/>
    </source>
</evidence>
<evidence type="ECO:0000256" key="4">
    <source>
        <dbReference type="ARBA" id="ARBA00022692"/>
    </source>
</evidence>
<evidence type="ECO:0000313" key="10">
    <source>
        <dbReference type="EMBL" id="MBE6058630.1"/>
    </source>
</evidence>
<feature type="domain" description="Polysaccharide chain length determinant N-terminal" evidence="8">
    <location>
        <begin position="6"/>
        <end position="94"/>
    </location>
</feature>
<protein>
    <submittedName>
        <fullName evidence="10">Capsular biosynthesis protein</fullName>
    </submittedName>
</protein>
<dbReference type="PANTHER" id="PTHR32309">
    <property type="entry name" value="TYROSINE-PROTEIN KINASE"/>
    <property type="match status" value="1"/>
</dbReference>
<dbReference type="InterPro" id="IPR050445">
    <property type="entry name" value="Bact_polysacc_biosynth/exp"/>
</dbReference>
<reference evidence="10" key="1">
    <citation type="submission" date="2019-04" db="EMBL/GenBank/DDBJ databases">
        <title>Evolution of Biomass-Degrading Anaerobic Consortia Revealed by Metagenomics.</title>
        <authorList>
            <person name="Peng X."/>
        </authorList>
    </citation>
    <scope>NUCLEOTIDE SEQUENCE</scope>
    <source>
        <strain evidence="10">SIG254</strain>
    </source>
</reference>
<evidence type="ECO:0000256" key="5">
    <source>
        <dbReference type="ARBA" id="ARBA00022989"/>
    </source>
</evidence>
<evidence type="ECO:0000256" key="6">
    <source>
        <dbReference type="ARBA" id="ARBA00023136"/>
    </source>
</evidence>
<accession>A0A927W8G3</accession>
<dbReference type="Pfam" id="PF02706">
    <property type="entry name" value="Wzz"/>
    <property type="match status" value="1"/>
</dbReference>
<comment type="similarity">
    <text evidence="2">Belongs to the CpsC/CapA family.</text>
</comment>
<evidence type="ECO:0000256" key="2">
    <source>
        <dbReference type="ARBA" id="ARBA00006683"/>
    </source>
</evidence>
<dbReference type="GO" id="GO:0004713">
    <property type="term" value="F:protein tyrosine kinase activity"/>
    <property type="evidence" value="ECO:0007669"/>
    <property type="project" value="TreeGrafter"/>
</dbReference>
<feature type="transmembrane region" description="Helical" evidence="7">
    <location>
        <begin position="21"/>
        <end position="41"/>
    </location>
</feature>
<comment type="subcellular location">
    <subcellularLocation>
        <location evidence="1">Cell membrane</location>
        <topology evidence="1">Multi-pass membrane protein</topology>
    </subcellularLocation>
</comment>
<evidence type="ECO:0000256" key="7">
    <source>
        <dbReference type="SAM" id="Phobius"/>
    </source>
</evidence>
<keyword evidence="6 7" id="KW-0472">Membrane</keyword>